<comment type="caution">
    <text evidence="4">The sequence shown here is derived from an EMBL/GenBank/DDBJ whole genome shotgun (WGS) entry which is preliminary data.</text>
</comment>
<reference evidence="4 5" key="1">
    <citation type="submission" date="2020-08" db="EMBL/GenBank/DDBJ databases">
        <title>Genomic Encyclopedia of Type Strains, Phase IV (KMG-IV): sequencing the most valuable type-strain genomes for metagenomic binning, comparative biology and taxonomic classification.</title>
        <authorList>
            <person name="Goeker M."/>
        </authorList>
    </citation>
    <scope>NUCLEOTIDE SEQUENCE [LARGE SCALE GENOMIC DNA]</scope>
    <source>
        <strain evidence="4 5">DSM 25895</strain>
    </source>
</reference>
<feature type="chain" id="PRO_5032297782" evidence="3">
    <location>
        <begin position="30"/>
        <end position="279"/>
    </location>
</feature>
<dbReference type="PROSITE" id="PS51257">
    <property type="entry name" value="PROKAR_LIPOPROTEIN"/>
    <property type="match status" value="1"/>
</dbReference>
<dbReference type="Pfam" id="PF04333">
    <property type="entry name" value="MlaA"/>
    <property type="match status" value="1"/>
</dbReference>
<dbReference type="PANTHER" id="PTHR30035">
    <property type="entry name" value="LIPOPROTEIN VACJ-RELATED"/>
    <property type="match status" value="1"/>
</dbReference>
<dbReference type="InterPro" id="IPR007428">
    <property type="entry name" value="MlaA"/>
</dbReference>
<evidence type="ECO:0000256" key="3">
    <source>
        <dbReference type="SAM" id="SignalP"/>
    </source>
</evidence>
<dbReference type="AlphaFoldDB" id="A0A840XM33"/>
<evidence type="ECO:0000313" key="5">
    <source>
        <dbReference type="Proteomes" id="UP000562254"/>
    </source>
</evidence>
<dbReference type="PANTHER" id="PTHR30035:SF3">
    <property type="entry name" value="INTERMEMBRANE PHOSPHOLIPID TRANSPORT SYSTEM LIPOPROTEIN MLAA"/>
    <property type="match status" value="1"/>
</dbReference>
<organism evidence="4 5">
    <name type="scientific">Neoroseomonas alkaliterrae</name>
    <dbReference type="NCBI Taxonomy" id="1452450"/>
    <lineage>
        <taxon>Bacteria</taxon>
        <taxon>Pseudomonadati</taxon>
        <taxon>Pseudomonadota</taxon>
        <taxon>Alphaproteobacteria</taxon>
        <taxon>Acetobacterales</taxon>
        <taxon>Acetobacteraceae</taxon>
        <taxon>Neoroseomonas</taxon>
    </lineage>
</organism>
<keyword evidence="5" id="KW-1185">Reference proteome</keyword>
<dbReference type="Proteomes" id="UP000562254">
    <property type="component" value="Unassembled WGS sequence"/>
</dbReference>
<dbReference type="PRINTS" id="PR01805">
    <property type="entry name" value="VACJLIPOPROT"/>
</dbReference>
<evidence type="ECO:0000313" key="4">
    <source>
        <dbReference type="EMBL" id="MBB5688976.1"/>
    </source>
</evidence>
<dbReference type="RefSeq" id="WP_184482090.1">
    <property type="nucleotide sequence ID" value="NZ_JAAEDJ010000005.1"/>
</dbReference>
<protein>
    <submittedName>
        <fullName evidence="4">Phospholipid-binding lipoprotein MlaA</fullName>
    </submittedName>
</protein>
<keyword evidence="2 3" id="KW-0732">Signal</keyword>
<sequence>MFRFRPAMQRASLLALALLAAACATPPPADDPEAVAEFRETNDPFEPANRVLFEIHEVADRFVLQPIAETYRDLLPQPVRNGIRNALGNLRAPVILANDLLQGNVTRARITLGRFMVNSTLGIGGLLDVSRDWGVPGHSEDFGQTLAVWGVGEGFYMFLPLLGPSSPRDLLGQGVDMAINPLTWLGQGAAVDAAGWVRLGLTVVDTREALLEPIDQVRATSLDPYSTLRSAYRQRRAFEIRNQESPAGQVVAPAGVTGFGQGVTAPAAPVARPAPPRAP</sequence>
<accession>A0A840XM33</accession>
<gene>
    <name evidence="4" type="ORF">FHS88_001092</name>
</gene>
<dbReference type="GO" id="GO:0120010">
    <property type="term" value="P:intermembrane phospholipid transfer"/>
    <property type="evidence" value="ECO:0007669"/>
    <property type="project" value="TreeGrafter"/>
</dbReference>
<feature type="signal peptide" evidence="3">
    <location>
        <begin position="1"/>
        <end position="29"/>
    </location>
</feature>
<dbReference type="EMBL" id="JACIJE010000002">
    <property type="protein sequence ID" value="MBB5688976.1"/>
    <property type="molecule type" value="Genomic_DNA"/>
</dbReference>
<name>A0A840XM33_9PROT</name>
<comment type="similarity">
    <text evidence="1">Belongs to the MlaA family.</text>
</comment>
<dbReference type="GO" id="GO:0016020">
    <property type="term" value="C:membrane"/>
    <property type="evidence" value="ECO:0007669"/>
    <property type="project" value="InterPro"/>
</dbReference>
<evidence type="ECO:0000256" key="1">
    <source>
        <dbReference type="ARBA" id="ARBA00010634"/>
    </source>
</evidence>
<keyword evidence="4" id="KW-0449">Lipoprotein</keyword>
<evidence type="ECO:0000256" key="2">
    <source>
        <dbReference type="ARBA" id="ARBA00022729"/>
    </source>
</evidence>
<proteinExistence type="inferred from homology"/>